<dbReference type="AlphaFoldDB" id="A0A8S3RYY2"/>
<dbReference type="InterPro" id="IPR049050">
    <property type="entry name" value="nSTAND3"/>
</dbReference>
<dbReference type="EMBL" id="CAJPWZ010001358">
    <property type="protein sequence ID" value="CAG2213529.1"/>
    <property type="molecule type" value="Genomic_DNA"/>
</dbReference>
<reference evidence="3" key="1">
    <citation type="submission" date="2021-03" db="EMBL/GenBank/DDBJ databases">
        <authorList>
            <person name="Bekaert M."/>
        </authorList>
    </citation>
    <scope>NUCLEOTIDE SEQUENCE</scope>
</reference>
<protein>
    <recommendedName>
        <fullName evidence="5">DZIP3-like HEPN domain-containing protein</fullName>
    </recommendedName>
</protein>
<evidence type="ECO:0000259" key="1">
    <source>
        <dbReference type="Pfam" id="PF18738"/>
    </source>
</evidence>
<sequence>MAEWEYNGELKENNKTMLSKEAKNVIRIGLLLSGISHRTVQVLFDRVFDPSCLDSSIINECRKLKDIPLKEILGESQWKLLFSFDGGSNSSTFVSALMVTVLRNLTYICVYLTDVLSICEYKDYTSKASEVLGITYYRNHLSKCEDGQIDSSFFKEAWSKMVGAVDRLGGQANIDAYKEFRDARRDYRMRLLKSWTVQDSHFVQTMSYKHISACLQKQSCVLVTSNSGCGKTIRPHCLALEIEDEAHNINVVYDLNKIISLNPGSFEIVKGTVIDKRIIHFPKK</sequence>
<dbReference type="Pfam" id="PF18738">
    <property type="entry name" value="HEPN_DZIP3"/>
    <property type="match status" value="1"/>
</dbReference>
<feature type="domain" description="DZIP3-like HEPN" evidence="1">
    <location>
        <begin position="56"/>
        <end position="185"/>
    </location>
</feature>
<dbReference type="InterPro" id="IPR041249">
    <property type="entry name" value="HEPN_DZIP3"/>
</dbReference>
<name>A0A8S3RYY2_MYTED</name>
<proteinExistence type="predicted"/>
<evidence type="ECO:0000313" key="4">
    <source>
        <dbReference type="Proteomes" id="UP000683360"/>
    </source>
</evidence>
<dbReference type="Pfam" id="PF20720">
    <property type="entry name" value="nSTAND3"/>
    <property type="match status" value="1"/>
</dbReference>
<organism evidence="3 4">
    <name type="scientific">Mytilus edulis</name>
    <name type="common">Blue mussel</name>
    <dbReference type="NCBI Taxonomy" id="6550"/>
    <lineage>
        <taxon>Eukaryota</taxon>
        <taxon>Metazoa</taxon>
        <taxon>Spiralia</taxon>
        <taxon>Lophotrochozoa</taxon>
        <taxon>Mollusca</taxon>
        <taxon>Bivalvia</taxon>
        <taxon>Autobranchia</taxon>
        <taxon>Pteriomorphia</taxon>
        <taxon>Mytilida</taxon>
        <taxon>Mytiloidea</taxon>
        <taxon>Mytilidae</taxon>
        <taxon>Mytilinae</taxon>
        <taxon>Mytilus</taxon>
    </lineage>
</organism>
<accession>A0A8S3RYY2</accession>
<gene>
    <name evidence="3" type="ORF">MEDL_27433</name>
</gene>
<evidence type="ECO:0000313" key="3">
    <source>
        <dbReference type="EMBL" id="CAG2213529.1"/>
    </source>
</evidence>
<evidence type="ECO:0000259" key="2">
    <source>
        <dbReference type="Pfam" id="PF20720"/>
    </source>
</evidence>
<feature type="domain" description="Novel STAND NTPase 3" evidence="2">
    <location>
        <begin position="202"/>
        <end position="258"/>
    </location>
</feature>
<keyword evidence="4" id="KW-1185">Reference proteome</keyword>
<evidence type="ECO:0008006" key="5">
    <source>
        <dbReference type="Google" id="ProtNLM"/>
    </source>
</evidence>
<dbReference type="Proteomes" id="UP000683360">
    <property type="component" value="Unassembled WGS sequence"/>
</dbReference>
<comment type="caution">
    <text evidence="3">The sequence shown here is derived from an EMBL/GenBank/DDBJ whole genome shotgun (WGS) entry which is preliminary data.</text>
</comment>